<dbReference type="Gene3D" id="3.40.50.720">
    <property type="entry name" value="NAD(P)-binding Rossmann-like Domain"/>
    <property type="match status" value="1"/>
</dbReference>
<proteinExistence type="predicted"/>
<dbReference type="EMBL" id="JACHXN010000033">
    <property type="protein sequence ID" value="MBB3149478.1"/>
    <property type="molecule type" value="Genomic_DNA"/>
</dbReference>
<dbReference type="AlphaFoldDB" id="A0A839UED3"/>
<keyword evidence="2" id="KW-1185">Reference proteome</keyword>
<name>A0A839UED3_9HYPH</name>
<dbReference type="SUPFAM" id="SSF51735">
    <property type="entry name" value="NAD(P)-binding Rossmann-fold domains"/>
    <property type="match status" value="1"/>
</dbReference>
<comment type="caution">
    <text evidence="1">The sequence shown here is derived from an EMBL/GenBank/DDBJ whole genome shotgun (WGS) entry which is preliminary data.</text>
</comment>
<dbReference type="InterPro" id="IPR036291">
    <property type="entry name" value="NAD(P)-bd_dom_sf"/>
</dbReference>
<evidence type="ECO:0000313" key="1">
    <source>
        <dbReference type="EMBL" id="MBB3149478.1"/>
    </source>
</evidence>
<dbReference type="Proteomes" id="UP000554520">
    <property type="component" value="Unassembled WGS sequence"/>
</dbReference>
<protein>
    <submittedName>
        <fullName evidence="1">NAD(P)-dependent dehydrogenase (Short-subunit alcohol dehydrogenase family)</fullName>
    </submittedName>
</protein>
<sequence>MIELPTVKSVVVRMKPNHSTAAAGCWLKEANRQKGRTPAGRWGRPEELIGTAVFLASNASGFVNGQIIYVDGGILSVV</sequence>
<organism evidence="1 2">
    <name type="scientific">Phyllobacterium trifolii</name>
    <dbReference type="NCBI Taxonomy" id="300193"/>
    <lineage>
        <taxon>Bacteria</taxon>
        <taxon>Pseudomonadati</taxon>
        <taxon>Pseudomonadota</taxon>
        <taxon>Alphaproteobacteria</taxon>
        <taxon>Hyphomicrobiales</taxon>
        <taxon>Phyllobacteriaceae</taxon>
        <taxon>Phyllobacterium</taxon>
    </lineage>
</organism>
<dbReference type="InterPro" id="IPR002347">
    <property type="entry name" value="SDR_fam"/>
</dbReference>
<dbReference type="Pfam" id="PF13561">
    <property type="entry name" value="adh_short_C2"/>
    <property type="match status" value="1"/>
</dbReference>
<accession>A0A839UED3</accession>
<evidence type="ECO:0000313" key="2">
    <source>
        <dbReference type="Proteomes" id="UP000554520"/>
    </source>
</evidence>
<gene>
    <name evidence="1" type="ORF">FHS21_005932</name>
</gene>
<reference evidence="1 2" key="1">
    <citation type="submission" date="2020-08" db="EMBL/GenBank/DDBJ databases">
        <title>Genomic Encyclopedia of Type Strains, Phase III (KMG-III): the genomes of soil and plant-associated and newly described type strains.</title>
        <authorList>
            <person name="Whitman W."/>
        </authorList>
    </citation>
    <scope>NUCLEOTIDE SEQUENCE [LARGE SCALE GENOMIC DNA]</scope>
    <source>
        <strain evidence="1 2">CECT 7015</strain>
    </source>
</reference>